<dbReference type="EMBL" id="CAJNOJ010000249">
    <property type="protein sequence ID" value="CAF1336246.1"/>
    <property type="molecule type" value="Genomic_DNA"/>
</dbReference>
<name>A0A815GBI6_ADIRI</name>
<sequence>MFQFFFTDSSTGLRGTNSLGFYLLSCYRQDENLLRYMKRWHGKMFLVQLQAIFSAILAYKRKARCVQVLKHHGALSVARTRDDEIELAGK</sequence>
<comment type="caution">
    <text evidence="2">The sequence shown here is derived from an EMBL/GenBank/DDBJ whole genome shotgun (WGS) entry which is preliminary data.</text>
</comment>
<gene>
    <name evidence="2" type="ORF">EDS130_LOCUS32475</name>
    <name evidence="1" type="ORF">XAT740_LOCUS11382</name>
</gene>
<evidence type="ECO:0000313" key="3">
    <source>
        <dbReference type="Proteomes" id="UP000663828"/>
    </source>
</evidence>
<keyword evidence="3" id="KW-1185">Reference proteome</keyword>
<evidence type="ECO:0000313" key="4">
    <source>
        <dbReference type="Proteomes" id="UP000663852"/>
    </source>
</evidence>
<protein>
    <submittedName>
        <fullName evidence="2">Uncharacterized protein</fullName>
    </submittedName>
</protein>
<evidence type="ECO:0000313" key="1">
    <source>
        <dbReference type="EMBL" id="CAF0965468.1"/>
    </source>
</evidence>
<dbReference type="Proteomes" id="UP000663828">
    <property type="component" value="Unassembled WGS sequence"/>
</dbReference>
<evidence type="ECO:0000313" key="2">
    <source>
        <dbReference type="EMBL" id="CAF1336246.1"/>
    </source>
</evidence>
<proteinExistence type="predicted"/>
<organism evidence="2 4">
    <name type="scientific">Adineta ricciae</name>
    <name type="common">Rotifer</name>
    <dbReference type="NCBI Taxonomy" id="249248"/>
    <lineage>
        <taxon>Eukaryota</taxon>
        <taxon>Metazoa</taxon>
        <taxon>Spiralia</taxon>
        <taxon>Gnathifera</taxon>
        <taxon>Rotifera</taxon>
        <taxon>Eurotatoria</taxon>
        <taxon>Bdelloidea</taxon>
        <taxon>Adinetida</taxon>
        <taxon>Adinetidae</taxon>
        <taxon>Adineta</taxon>
    </lineage>
</organism>
<dbReference type="AlphaFoldDB" id="A0A815GBI6"/>
<dbReference type="Proteomes" id="UP000663852">
    <property type="component" value="Unassembled WGS sequence"/>
</dbReference>
<accession>A0A815GBI6</accession>
<dbReference type="EMBL" id="CAJNOR010000625">
    <property type="protein sequence ID" value="CAF0965468.1"/>
    <property type="molecule type" value="Genomic_DNA"/>
</dbReference>
<reference evidence="2" key="1">
    <citation type="submission" date="2021-02" db="EMBL/GenBank/DDBJ databases">
        <authorList>
            <person name="Nowell W R."/>
        </authorList>
    </citation>
    <scope>NUCLEOTIDE SEQUENCE</scope>
</reference>